<evidence type="ECO:0000256" key="2">
    <source>
        <dbReference type="ARBA" id="ARBA00022679"/>
    </source>
</evidence>
<comment type="caution">
    <text evidence="3">The sequence shown here is derived from an EMBL/GenBank/DDBJ whole genome shotgun (WGS) entry which is preliminary data.</text>
</comment>
<dbReference type="InterPro" id="IPR051199">
    <property type="entry name" value="LPS_LOS_Heptosyltrfase"/>
</dbReference>
<evidence type="ECO:0000313" key="4">
    <source>
        <dbReference type="Proteomes" id="UP001589774"/>
    </source>
</evidence>
<dbReference type="Gene3D" id="3.40.50.2000">
    <property type="entry name" value="Glycogen Phosphorylase B"/>
    <property type="match status" value="2"/>
</dbReference>
<evidence type="ECO:0000256" key="1">
    <source>
        <dbReference type="ARBA" id="ARBA00022676"/>
    </source>
</evidence>
<dbReference type="PANTHER" id="PTHR30160:SF1">
    <property type="entry name" value="LIPOPOLYSACCHARIDE 1,2-N-ACETYLGLUCOSAMINETRANSFERASE-RELATED"/>
    <property type="match status" value="1"/>
</dbReference>
<protein>
    <submittedName>
        <fullName evidence="3">Glycosyltransferase family 9 protein</fullName>
    </submittedName>
</protein>
<organism evidence="3 4">
    <name type="scientific">Olivibacter oleidegradans</name>
    <dbReference type="NCBI Taxonomy" id="760123"/>
    <lineage>
        <taxon>Bacteria</taxon>
        <taxon>Pseudomonadati</taxon>
        <taxon>Bacteroidota</taxon>
        <taxon>Sphingobacteriia</taxon>
        <taxon>Sphingobacteriales</taxon>
        <taxon>Sphingobacteriaceae</taxon>
        <taxon>Olivibacter</taxon>
    </lineage>
</organism>
<keyword evidence="4" id="KW-1185">Reference proteome</keyword>
<proteinExistence type="predicted"/>
<dbReference type="EMBL" id="JBHLWO010000002">
    <property type="protein sequence ID" value="MFC0319481.1"/>
    <property type="molecule type" value="Genomic_DNA"/>
</dbReference>
<keyword evidence="1" id="KW-0328">Glycosyltransferase</keyword>
<keyword evidence="2" id="KW-0808">Transferase</keyword>
<evidence type="ECO:0000313" key="3">
    <source>
        <dbReference type="EMBL" id="MFC0319481.1"/>
    </source>
</evidence>
<reference evidence="3 4" key="1">
    <citation type="submission" date="2024-09" db="EMBL/GenBank/DDBJ databases">
        <authorList>
            <person name="Sun Q."/>
            <person name="Mori K."/>
        </authorList>
    </citation>
    <scope>NUCLEOTIDE SEQUENCE [LARGE SCALE GENOMIC DNA]</scope>
    <source>
        <strain evidence="3 4">CCM 7765</strain>
    </source>
</reference>
<dbReference type="SUPFAM" id="SSF53756">
    <property type="entry name" value="UDP-Glycosyltransferase/glycogen phosphorylase"/>
    <property type="match status" value="1"/>
</dbReference>
<dbReference type="InterPro" id="IPR002201">
    <property type="entry name" value="Glyco_trans_9"/>
</dbReference>
<dbReference type="CDD" id="cd03789">
    <property type="entry name" value="GT9_LPS_heptosyltransferase"/>
    <property type="match status" value="1"/>
</dbReference>
<gene>
    <name evidence="3" type="ORF">ACFFI0_14265</name>
</gene>
<dbReference type="Proteomes" id="UP001589774">
    <property type="component" value="Unassembled WGS sequence"/>
</dbReference>
<dbReference type="RefSeq" id="WP_130855915.1">
    <property type="nucleotide sequence ID" value="NZ_JBHLWO010000002.1"/>
</dbReference>
<accession>A0ABV6HLA9</accession>
<dbReference type="PANTHER" id="PTHR30160">
    <property type="entry name" value="TETRAACYLDISACCHARIDE 4'-KINASE-RELATED"/>
    <property type="match status" value="1"/>
</dbReference>
<sequence>MNKIKEKEVKKIAVLRANALGDFLVTLPAIHALKHAYEEAEIVLLGSPWHAEFLVKKRTVIDRVVVVPLYKGIRDEEGKEADQAEIDHFFQRMQEEKFDLAIHFQGRGIASNPFISKLNARVTIGHTCREAIDTDYCIPFVHYQHEVMRYLELIDLVGALLYTLEPEITLFPAEYANAKEILQNLVISQPYIIVHPGAKDLRRRWLPDKFAQLADELVKSGVTVLFTGDNEDEQYLQEIIATMQNQAFYACRNVSLGTLGALFAKSELVVSNDTGPLHLARAAGAKTVGIYWAPNFAKWGPLFTKKHRFVISWDMQCPRCGVVPNEPYPFEPRDLNCEHLFSFVRGIEVSEVLREVKILLNDK</sequence>
<name>A0ABV6HLA9_9SPHI</name>
<dbReference type="Pfam" id="PF01075">
    <property type="entry name" value="Glyco_transf_9"/>
    <property type="match status" value="1"/>
</dbReference>